<accession>Q12Q33</accession>
<dbReference type="EMBL" id="CP000302">
    <property type="protein sequence ID" value="ABE54443.1"/>
    <property type="molecule type" value="Genomic_DNA"/>
</dbReference>
<dbReference type="Proteomes" id="UP000001982">
    <property type="component" value="Chromosome"/>
</dbReference>
<feature type="region of interest" description="Disordered" evidence="1">
    <location>
        <begin position="1"/>
        <end position="58"/>
    </location>
</feature>
<dbReference type="eggNOG" id="ENOG5033A2K">
    <property type="taxonomic scope" value="Bacteria"/>
</dbReference>
<organism evidence="2 3">
    <name type="scientific">Shewanella denitrificans (strain OS217 / ATCC BAA-1090 / DSM 15013)</name>
    <dbReference type="NCBI Taxonomy" id="318161"/>
    <lineage>
        <taxon>Bacteria</taxon>
        <taxon>Pseudomonadati</taxon>
        <taxon>Pseudomonadota</taxon>
        <taxon>Gammaproteobacteria</taxon>
        <taxon>Alteromonadales</taxon>
        <taxon>Shewanellaceae</taxon>
        <taxon>Shewanella</taxon>
    </lineage>
</organism>
<dbReference type="AlphaFoldDB" id="Q12Q33"/>
<feature type="compositionally biased region" description="Polar residues" evidence="1">
    <location>
        <begin position="14"/>
        <end position="28"/>
    </location>
</feature>
<evidence type="ECO:0000313" key="2">
    <source>
        <dbReference type="EMBL" id="ABE54443.1"/>
    </source>
</evidence>
<reference evidence="2 3" key="1">
    <citation type="submission" date="2006-03" db="EMBL/GenBank/DDBJ databases">
        <title>Complete sequence of Shewanella denitrificans OS217.</title>
        <authorList>
            <consortium name="US DOE Joint Genome Institute"/>
            <person name="Copeland A."/>
            <person name="Lucas S."/>
            <person name="Lapidus A."/>
            <person name="Barry K."/>
            <person name="Detter J.C."/>
            <person name="Glavina del Rio T."/>
            <person name="Hammon N."/>
            <person name="Israni S."/>
            <person name="Dalin E."/>
            <person name="Tice H."/>
            <person name="Pitluck S."/>
            <person name="Brettin T."/>
            <person name="Bruce D."/>
            <person name="Han C."/>
            <person name="Tapia R."/>
            <person name="Gilna P."/>
            <person name="Kiss H."/>
            <person name="Schmutz J."/>
            <person name="Larimer F."/>
            <person name="Land M."/>
            <person name="Hauser L."/>
            <person name="Kyrpides N."/>
            <person name="Lykidis A."/>
            <person name="Richardson P."/>
        </authorList>
    </citation>
    <scope>NUCLEOTIDE SEQUENCE [LARGE SCALE GENOMIC DNA]</scope>
    <source>
        <strain evidence="3">OS217 / ATCC BAA-1090 / DSM 15013</strain>
    </source>
</reference>
<dbReference type="OrthoDB" id="6316384at2"/>
<proteinExistence type="predicted"/>
<dbReference type="KEGG" id="sdn:Sden_1157"/>
<evidence type="ECO:0000256" key="1">
    <source>
        <dbReference type="SAM" id="MobiDB-lite"/>
    </source>
</evidence>
<dbReference type="HOGENOM" id="CLU_952810_0_0_6"/>
<sequence>MYAQVEKPKENKSRATANSVTQKKSNGKQGAGFADNRPETKVQRKSQSLADNRMIHNPIDPIDPIDPIQRRVLMVENNPDWIMLRNADVLSKNKGGGKIQHLASNPSLADVNTGEFLYLVGHGNSEIIGGDTHWGPQEMAGNLHNLGLPQEHRHILLSGVCNSASGEESFAEVLKITLTNAYGYVNSVVIGAVGLAIAGFHDGWQDTVVKPENQKAELALENKIKIEEKVSAGIEKAKKIISSGEIPNIAERAAIISQLVGPFYVRLAEEHAKNEGITFDSDDPNARKGFYS</sequence>
<dbReference type="RefSeq" id="WP_011495604.1">
    <property type="nucleotide sequence ID" value="NC_007954.1"/>
</dbReference>
<feature type="compositionally biased region" description="Basic and acidic residues" evidence="1">
    <location>
        <begin position="1"/>
        <end position="13"/>
    </location>
</feature>
<protein>
    <submittedName>
        <fullName evidence="2">Uncharacterized protein</fullName>
    </submittedName>
</protein>
<name>Q12Q33_SHEDO</name>
<evidence type="ECO:0000313" key="3">
    <source>
        <dbReference type="Proteomes" id="UP000001982"/>
    </source>
</evidence>
<gene>
    <name evidence="2" type="ordered locus">Sden_1157</name>
</gene>
<keyword evidence="3" id="KW-1185">Reference proteome</keyword>